<protein>
    <submittedName>
        <fullName evidence="3">Uncharacterized protein</fullName>
    </submittedName>
</protein>
<evidence type="ECO:0000256" key="2">
    <source>
        <dbReference type="SAM" id="MobiDB-lite"/>
    </source>
</evidence>
<evidence type="ECO:0000313" key="4">
    <source>
        <dbReference type="Proteomes" id="UP001341281"/>
    </source>
</evidence>
<proteinExistence type="predicted"/>
<organism evidence="3 4">
    <name type="scientific">Paspalum notatum var. saurae</name>
    <dbReference type="NCBI Taxonomy" id="547442"/>
    <lineage>
        <taxon>Eukaryota</taxon>
        <taxon>Viridiplantae</taxon>
        <taxon>Streptophyta</taxon>
        <taxon>Embryophyta</taxon>
        <taxon>Tracheophyta</taxon>
        <taxon>Spermatophyta</taxon>
        <taxon>Magnoliopsida</taxon>
        <taxon>Liliopsida</taxon>
        <taxon>Poales</taxon>
        <taxon>Poaceae</taxon>
        <taxon>PACMAD clade</taxon>
        <taxon>Panicoideae</taxon>
        <taxon>Andropogonodae</taxon>
        <taxon>Paspaleae</taxon>
        <taxon>Paspalinae</taxon>
        <taxon>Paspalum</taxon>
    </lineage>
</organism>
<feature type="compositionally biased region" description="Basic and acidic residues" evidence="2">
    <location>
        <begin position="65"/>
        <end position="90"/>
    </location>
</feature>
<keyword evidence="4" id="KW-1185">Reference proteome</keyword>
<dbReference type="EMBL" id="CP144748">
    <property type="protein sequence ID" value="WVZ72249.1"/>
    <property type="molecule type" value="Genomic_DNA"/>
</dbReference>
<reference evidence="3 4" key="1">
    <citation type="submission" date="2024-02" db="EMBL/GenBank/DDBJ databases">
        <title>High-quality chromosome-scale genome assembly of Pensacola bahiagrass (Paspalum notatum Flugge var. saurae).</title>
        <authorList>
            <person name="Vega J.M."/>
            <person name="Podio M."/>
            <person name="Orjuela J."/>
            <person name="Siena L.A."/>
            <person name="Pessino S.C."/>
            <person name="Combes M.C."/>
            <person name="Mariac C."/>
            <person name="Albertini E."/>
            <person name="Pupilli F."/>
            <person name="Ortiz J.P.A."/>
            <person name="Leblanc O."/>
        </authorList>
    </citation>
    <scope>NUCLEOTIDE SEQUENCE [LARGE SCALE GENOMIC DNA]</scope>
    <source>
        <strain evidence="3">R1</strain>
        <tissue evidence="3">Leaf</tissue>
    </source>
</reference>
<dbReference type="Proteomes" id="UP001341281">
    <property type="component" value="Chromosome 04"/>
</dbReference>
<feature type="region of interest" description="Disordered" evidence="2">
    <location>
        <begin position="65"/>
        <end position="129"/>
    </location>
</feature>
<keyword evidence="1" id="KW-0175">Coiled coil</keyword>
<evidence type="ECO:0000313" key="3">
    <source>
        <dbReference type="EMBL" id="WVZ72249.1"/>
    </source>
</evidence>
<feature type="region of interest" description="Disordered" evidence="2">
    <location>
        <begin position="24"/>
        <end position="52"/>
    </location>
</feature>
<name>A0AAQ3TI41_PASNO</name>
<sequence>MAATATAGVTEEAKAAWWLRFNNGVHPVDDGDDNEEEEGEGAASGGKAAAAVSGGNAAYAVAGREEAEVESGTRDGRAETVVRGGGKAEAEAVGATGGKRRSSSHFADRATGEEISGGNNCIKPGEAPRRNRKIIAKRIKRKDGGAKVQKDTSQAQSPCLVLKGPESLYVENEKLRLQLALKTAELKEEENRRLKLELVLNTKETESLQKRIEKLKAENEQLRKNVCKATKGPKAEIHCRNGRGSPALSSTVQSSSLISAALSTCPAVKSSRHHPDSSSFSSLSLQSPFPHLLGYLGGAAAAAAHAPIAAAEAPRHLCPPPRRRAPDGLMTPTSPLPDPFFVDIAKTIVTAPTAWI</sequence>
<accession>A0AAQ3TI41</accession>
<feature type="compositionally biased region" description="Acidic residues" evidence="2">
    <location>
        <begin position="30"/>
        <end position="40"/>
    </location>
</feature>
<evidence type="ECO:0000256" key="1">
    <source>
        <dbReference type="SAM" id="Coils"/>
    </source>
</evidence>
<feature type="coiled-coil region" evidence="1">
    <location>
        <begin position="170"/>
        <end position="225"/>
    </location>
</feature>
<gene>
    <name evidence="3" type="ORF">U9M48_020739</name>
</gene>
<dbReference type="AlphaFoldDB" id="A0AAQ3TI41"/>